<evidence type="ECO:0000313" key="1">
    <source>
        <dbReference type="EMBL" id="MBO1428286.1"/>
    </source>
</evidence>
<comment type="caution">
    <text evidence="1">The sequence shown here is derived from an EMBL/GenBank/DDBJ whole genome shotgun (WGS) entry which is preliminary data.</text>
</comment>
<dbReference type="RefSeq" id="WP_207830117.1">
    <property type="nucleotide sequence ID" value="NZ_CP088282.1"/>
</dbReference>
<dbReference type="Proteomes" id="UP000692816">
    <property type="component" value="Unassembled WGS sequence"/>
</dbReference>
<dbReference type="Pfam" id="PF20001">
    <property type="entry name" value="DUF6428"/>
    <property type="match status" value="1"/>
</dbReference>
<organism evidence="1 2">
    <name type="scientific">Bradyrhizobium quebecense</name>
    <dbReference type="NCBI Taxonomy" id="2748629"/>
    <lineage>
        <taxon>Bacteria</taxon>
        <taxon>Pseudomonadati</taxon>
        <taxon>Pseudomonadota</taxon>
        <taxon>Alphaproteobacteria</taxon>
        <taxon>Hyphomicrobiales</taxon>
        <taxon>Nitrobacteraceae</taxon>
        <taxon>Bradyrhizobium</taxon>
    </lineage>
</organism>
<reference evidence="1" key="1">
    <citation type="journal article" date="2021" name="Int. J. Syst. Evol. Microbiol.">
        <title>Bradyrhizobium septentrionale sp. nov. (sv. septentrionale) and Bradyrhizobium quebecense sp. nov. (sv. septentrionale) associated with legumes native to Canada possess rearranged symbiosis genes and numerous insertion sequences.</title>
        <authorList>
            <person name="Bromfield E.S.P."/>
            <person name="Cloutier S."/>
        </authorList>
    </citation>
    <scope>NUCLEOTIDE SEQUENCE</scope>
    <source>
        <strain evidence="1">12S5</strain>
    </source>
</reference>
<keyword evidence="2" id="KW-1185">Reference proteome</keyword>
<sequence>MDTLANTRSTVGALLPVEELSSATLLSSLEAHKEKPLIFSYDGRDVRPSYHVTEVKTGSFRGLDCGANPESWSETFIQLWDIEEENRGHMPAGKFLAIIRKVDEAVGFDPQAKLTFEVSDGVRPMQIYRAERMDAGDAAIRVYLSARPSSCKPRDRWLQEQQSCCAPKAKQPCCGRSSDDQPA</sequence>
<proteinExistence type="predicted"/>
<gene>
    <name evidence="1" type="ORF">J4P68_02405</name>
</gene>
<accession>A0ABS3MA28</accession>
<name>A0ABS3MA28_9BRAD</name>
<dbReference type="InterPro" id="IPR045534">
    <property type="entry name" value="DUF6428"/>
</dbReference>
<protein>
    <submittedName>
        <fullName evidence="1">Uncharacterized protein</fullName>
    </submittedName>
</protein>
<evidence type="ECO:0000313" key="2">
    <source>
        <dbReference type="Proteomes" id="UP000692816"/>
    </source>
</evidence>
<dbReference type="EMBL" id="JAGEPA010000001">
    <property type="protein sequence ID" value="MBO1428286.1"/>
    <property type="molecule type" value="Genomic_DNA"/>
</dbReference>